<feature type="domain" description="Tyrosine specific protein phosphatases" evidence="2">
    <location>
        <begin position="103"/>
        <end position="170"/>
    </location>
</feature>
<organism evidence="3 4">
    <name type="scientific">Thalassobaculum fulvum</name>
    <dbReference type="NCBI Taxonomy" id="1633335"/>
    <lineage>
        <taxon>Bacteria</taxon>
        <taxon>Pseudomonadati</taxon>
        <taxon>Pseudomonadota</taxon>
        <taxon>Alphaproteobacteria</taxon>
        <taxon>Rhodospirillales</taxon>
        <taxon>Thalassobaculaceae</taxon>
        <taxon>Thalassobaculum</taxon>
    </lineage>
</organism>
<dbReference type="Gene3D" id="3.90.190.10">
    <property type="entry name" value="Protein tyrosine phosphatase superfamily"/>
    <property type="match status" value="1"/>
</dbReference>
<dbReference type="InterPro" id="IPR029021">
    <property type="entry name" value="Prot-tyrosine_phosphatase-like"/>
</dbReference>
<sequence length="184" mass="19293">MAGEHRPDHRPLHQGRRLTDYPIAAVDDGRWAGRLALGPVPAEDGDATAIAEWGASCVLGLTTPGEAAALGWGDIAGRFAALGIPWLNAPIEDFTAPDTGFERRWPAILDRLLARLAAGERVLVHCRGGKGRSGTVTAALLVAGGMTPDAAIAAVRRVRPGAIETPEQEAWIRRLATTGATGPD</sequence>
<dbReference type="GO" id="GO:0016791">
    <property type="term" value="F:phosphatase activity"/>
    <property type="evidence" value="ECO:0007669"/>
    <property type="project" value="UniProtKB-ARBA"/>
</dbReference>
<dbReference type="InterPro" id="IPR057023">
    <property type="entry name" value="PTP-SAK"/>
</dbReference>
<reference evidence="3" key="1">
    <citation type="journal article" date="2014" name="Int. J. Syst. Evol. Microbiol.">
        <title>Complete genome sequence of Corynebacterium casei LMG S-19264T (=DSM 44701T), isolated from a smear-ripened cheese.</title>
        <authorList>
            <consortium name="US DOE Joint Genome Institute (JGI-PGF)"/>
            <person name="Walter F."/>
            <person name="Albersmeier A."/>
            <person name="Kalinowski J."/>
            <person name="Ruckert C."/>
        </authorList>
    </citation>
    <scope>NUCLEOTIDE SEQUENCE</scope>
    <source>
        <strain evidence="3">KCTC 42651</strain>
    </source>
</reference>
<dbReference type="SUPFAM" id="SSF52799">
    <property type="entry name" value="(Phosphotyrosine protein) phosphatases II"/>
    <property type="match status" value="1"/>
</dbReference>
<dbReference type="Proteomes" id="UP000630353">
    <property type="component" value="Unassembled WGS sequence"/>
</dbReference>
<protein>
    <submittedName>
        <fullName evidence="3">Protein-tyrosine-phosphatase</fullName>
    </submittedName>
</protein>
<dbReference type="PROSITE" id="PS00383">
    <property type="entry name" value="TYR_PHOSPHATASE_1"/>
    <property type="match status" value="1"/>
</dbReference>
<comment type="caution">
    <text evidence="3">The sequence shown here is derived from an EMBL/GenBank/DDBJ whole genome shotgun (WGS) entry which is preliminary data.</text>
</comment>
<dbReference type="InterPro" id="IPR016130">
    <property type="entry name" value="Tyr_Pase_AS"/>
</dbReference>
<evidence type="ECO:0000313" key="3">
    <source>
        <dbReference type="EMBL" id="GHD48916.1"/>
    </source>
</evidence>
<gene>
    <name evidence="3" type="ORF">GCM10017083_20560</name>
</gene>
<dbReference type="RefSeq" id="WP_189989042.1">
    <property type="nucleotide sequence ID" value="NZ_BMZS01000004.1"/>
</dbReference>
<dbReference type="AlphaFoldDB" id="A0A919CP68"/>
<dbReference type="InterPro" id="IPR050561">
    <property type="entry name" value="PTP"/>
</dbReference>
<name>A0A919CP68_9PROT</name>
<keyword evidence="4" id="KW-1185">Reference proteome</keyword>
<accession>A0A919CP68</accession>
<dbReference type="PANTHER" id="PTHR23339">
    <property type="entry name" value="TYROSINE SPECIFIC PROTEIN PHOSPHATASE AND DUAL SPECIFICITY PROTEIN PHOSPHATASE"/>
    <property type="match status" value="1"/>
</dbReference>
<reference evidence="3" key="2">
    <citation type="submission" date="2020-09" db="EMBL/GenBank/DDBJ databases">
        <authorList>
            <person name="Sun Q."/>
            <person name="Kim S."/>
        </authorList>
    </citation>
    <scope>NUCLEOTIDE SEQUENCE</scope>
    <source>
        <strain evidence="3">KCTC 42651</strain>
    </source>
</reference>
<dbReference type="PROSITE" id="PS50056">
    <property type="entry name" value="TYR_PHOSPHATASE_2"/>
    <property type="match status" value="1"/>
</dbReference>
<dbReference type="FunFam" id="3.90.190.10:FF:000157">
    <property type="entry name" value="Protein-tyrosine phosphatase"/>
    <property type="match status" value="1"/>
</dbReference>
<proteinExistence type="predicted"/>
<dbReference type="EMBL" id="BMZS01000004">
    <property type="protein sequence ID" value="GHD48916.1"/>
    <property type="molecule type" value="Genomic_DNA"/>
</dbReference>
<keyword evidence="1" id="KW-0378">Hydrolase</keyword>
<dbReference type="InterPro" id="IPR000387">
    <property type="entry name" value="Tyr_Pase_dom"/>
</dbReference>
<evidence type="ECO:0000313" key="4">
    <source>
        <dbReference type="Proteomes" id="UP000630353"/>
    </source>
</evidence>
<evidence type="ECO:0000259" key="2">
    <source>
        <dbReference type="PROSITE" id="PS50056"/>
    </source>
</evidence>
<dbReference type="Pfam" id="PF22784">
    <property type="entry name" value="PTP-SAK"/>
    <property type="match status" value="1"/>
</dbReference>
<evidence type="ECO:0000256" key="1">
    <source>
        <dbReference type="ARBA" id="ARBA00022801"/>
    </source>
</evidence>